<evidence type="ECO:0000256" key="1">
    <source>
        <dbReference type="SAM" id="MobiDB-lite"/>
    </source>
</evidence>
<proteinExistence type="predicted"/>
<accession>A0A4C1U6B2</accession>
<evidence type="ECO:0000313" key="2">
    <source>
        <dbReference type="EMBL" id="GBP21895.1"/>
    </source>
</evidence>
<dbReference type="Proteomes" id="UP000299102">
    <property type="component" value="Unassembled WGS sequence"/>
</dbReference>
<dbReference type="OrthoDB" id="407509at2759"/>
<evidence type="ECO:0000313" key="3">
    <source>
        <dbReference type="Proteomes" id="UP000299102"/>
    </source>
</evidence>
<dbReference type="AlphaFoldDB" id="A0A4C1U6B2"/>
<protein>
    <submittedName>
        <fullName evidence="2">Uncharacterized protein</fullName>
    </submittedName>
</protein>
<dbReference type="EMBL" id="BGZK01000134">
    <property type="protein sequence ID" value="GBP21895.1"/>
    <property type="molecule type" value="Genomic_DNA"/>
</dbReference>
<feature type="region of interest" description="Disordered" evidence="1">
    <location>
        <begin position="1"/>
        <end position="24"/>
    </location>
</feature>
<sequence length="171" mass="19579">MQFIAASQRSTMNQPFPSERSHSAARRVRWKRDLAVHRFSKLKWRRAGHISRRTDSRWERKVLSSDQELSVVVGEAYAQQWTFNAWKTTSHYATFLTFFKIPLSCQSHCIRPVYARNFAVHYLIYPRARPRRRAVAARALDRCTPFGSVDTSGGVAAVGGIRAGGALFYDT</sequence>
<reference evidence="2 3" key="1">
    <citation type="journal article" date="2019" name="Commun. Biol.">
        <title>The bagworm genome reveals a unique fibroin gene that provides high tensile strength.</title>
        <authorList>
            <person name="Kono N."/>
            <person name="Nakamura H."/>
            <person name="Ohtoshi R."/>
            <person name="Tomita M."/>
            <person name="Numata K."/>
            <person name="Arakawa K."/>
        </authorList>
    </citation>
    <scope>NUCLEOTIDE SEQUENCE [LARGE SCALE GENOMIC DNA]</scope>
</reference>
<comment type="caution">
    <text evidence="2">The sequence shown here is derived from an EMBL/GenBank/DDBJ whole genome shotgun (WGS) entry which is preliminary data.</text>
</comment>
<name>A0A4C1U6B2_EUMVA</name>
<feature type="compositionally biased region" description="Polar residues" evidence="1">
    <location>
        <begin position="1"/>
        <end position="16"/>
    </location>
</feature>
<keyword evidence="3" id="KW-1185">Reference proteome</keyword>
<gene>
    <name evidence="2" type="ORF">EVAR_7108_1</name>
</gene>
<organism evidence="2 3">
    <name type="scientific">Eumeta variegata</name>
    <name type="common">Bagworm moth</name>
    <name type="synonym">Eumeta japonica</name>
    <dbReference type="NCBI Taxonomy" id="151549"/>
    <lineage>
        <taxon>Eukaryota</taxon>
        <taxon>Metazoa</taxon>
        <taxon>Ecdysozoa</taxon>
        <taxon>Arthropoda</taxon>
        <taxon>Hexapoda</taxon>
        <taxon>Insecta</taxon>
        <taxon>Pterygota</taxon>
        <taxon>Neoptera</taxon>
        <taxon>Endopterygota</taxon>
        <taxon>Lepidoptera</taxon>
        <taxon>Glossata</taxon>
        <taxon>Ditrysia</taxon>
        <taxon>Tineoidea</taxon>
        <taxon>Psychidae</taxon>
        <taxon>Oiketicinae</taxon>
        <taxon>Eumeta</taxon>
    </lineage>
</organism>